<evidence type="ECO:0000259" key="1">
    <source>
        <dbReference type="Pfam" id="PF14355"/>
    </source>
</evidence>
<dbReference type="Pfam" id="PF14355">
    <property type="entry name" value="Abi_C"/>
    <property type="match status" value="1"/>
</dbReference>
<keyword evidence="3" id="KW-1185">Reference proteome</keyword>
<proteinExistence type="predicted"/>
<reference evidence="2 3" key="1">
    <citation type="journal article" date="2019" name="Int. J. Syst. Evol. Microbiol.">
        <title>The Global Catalogue of Microorganisms (GCM) 10K type strain sequencing project: providing services to taxonomists for standard genome sequencing and annotation.</title>
        <authorList>
            <consortium name="The Broad Institute Genomics Platform"/>
            <consortium name="The Broad Institute Genome Sequencing Center for Infectious Disease"/>
            <person name="Wu L."/>
            <person name="Ma J."/>
        </authorList>
    </citation>
    <scope>NUCLEOTIDE SEQUENCE [LARGE SCALE GENOMIC DNA]</scope>
    <source>
        <strain evidence="2 3">JCM 11896</strain>
    </source>
</reference>
<evidence type="ECO:0000313" key="2">
    <source>
        <dbReference type="EMBL" id="GAA1392092.1"/>
    </source>
</evidence>
<name>A0ABN1XWS9_9PSEU</name>
<organism evidence="2 3">
    <name type="scientific">Pseudonocardia kongjuensis</name>
    <dbReference type="NCBI Taxonomy" id="102227"/>
    <lineage>
        <taxon>Bacteria</taxon>
        <taxon>Bacillati</taxon>
        <taxon>Actinomycetota</taxon>
        <taxon>Actinomycetes</taxon>
        <taxon>Pseudonocardiales</taxon>
        <taxon>Pseudonocardiaceae</taxon>
        <taxon>Pseudonocardia</taxon>
    </lineage>
</organism>
<dbReference type="InterPro" id="IPR026001">
    <property type="entry name" value="Abi-like_C"/>
</dbReference>
<sequence length="270" mass="29445">MQWPVSAEIAACVARFYFGGAGPSHRKLTHAFQTSGYGEFDTYDPETGLPNKETRVQNVLRVAVRRPAGSRSLVDSLLIDLRIEGCFSSDSRSSDAENVRRAFQQVGWLLTDDGYLNPIGEIDLETGGRLALDEQIARLRRSTNDPAILIGSAKEILEAVAKFVLEEVGMPPSKHADFGQLLYLARERLGVLPDSVAGDVPGAKHIKSILGGSWMIAEKVNELRNLQGTGHGRTLPTGVTAEVALLVVRQACLVAEFLLTTLDRLHGRNQ</sequence>
<accession>A0ABN1XWS9</accession>
<comment type="caution">
    <text evidence="2">The sequence shown here is derived from an EMBL/GenBank/DDBJ whole genome shotgun (WGS) entry which is preliminary data.</text>
</comment>
<evidence type="ECO:0000313" key="3">
    <source>
        <dbReference type="Proteomes" id="UP001501414"/>
    </source>
</evidence>
<protein>
    <submittedName>
        <fullName evidence="2">Abortive infection family protein</fullName>
    </submittedName>
</protein>
<gene>
    <name evidence="2" type="ORF">GCM10009613_35930</name>
</gene>
<feature type="domain" description="Abortive infection protein-like C-terminal" evidence="1">
    <location>
        <begin position="180"/>
        <end position="259"/>
    </location>
</feature>
<dbReference type="Proteomes" id="UP001501414">
    <property type="component" value="Unassembled WGS sequence"/>
</dbReference>
<dbReference type="EMBL" id="BAAAJK010000018">
    <property type="protein sequence ID" value="GAA1392092.1"/>
    <property type="molecule type" value="Genomic_DNA"/>
</dbReference>